<evidence type="ECO:0000256" key="1">
    <source>
        <dbReference type="ARBA" id="ARBA00022988"/>
    </source>
</evidence>
<dbReference type="PANTHER" id="PTHR33620:SF1">
    <property type="entry name" value="UREASE ACCESSORY PROTEIN F"/>
    <property type="match status" value="1"/>
</dbReference>
<dbReference type="InterPro" id="IPR038277">
    <property type="entry name" value="UreF_sf"/>
</dbReference>
<accession>A0A6N4VJ35</accession>
<dbReference type="GO" id="GO:0016151">
    <property type="term" value="F:nickel cation binding"/>
    <property type="evidence" value="ECO:0007669"/>
    <property type="project" value="UniProtKB-UniRule"/>
</dbReference>
<dbReference type="PANTHER" id="PTHR33620">
    <property type="entry name" value="UREASE ACCESSORY PROTEIN F"/>
    <property type="match status" value="1"/>
</dbReference>
<evidence type="ECO:0000256" key="2">
    <source>
        <dbReference type="ARBA" id="ARBA00023186"/>
    </source>
</evidence>
<evidence type="ECO:0000256" key="3">
    <source>
        <dbReference type="HAMAP-Rule" id="MF_01385"/>
    </source>
</evidence>
<comment type="similarity">
    <text evidence="3">Belongs to the UreF family.</text>
</comment>
<keyword evidence="5" id="KW-1185">Reference proteome</keyword>
<organism evidence="4 5">
    <name type="scientific">Mycolicibacterium poriferae</name>
    <dbReference type="NCBI Taxonomy" id="39694"/>
    <lineage>
        <taxon>Bacteria</taxon>
        <taxon>Bacillati</taxon>
        <taxon>Actinomycetota</taxon>
        <taxon>Actinomycetes</taxon>
        <taxon>Mycobacteriales</taxon>
        <taxon>Mycobacteriaceae</taxon>
        <taxon>Mycolicibacterium</taxon>
    </lineage>
</organism>
<proteinExistence type="inferred from homology"/>
<dbReference type="Pfam" id="PF01730">
    <property type="entry name" value="UreF"/>
    <property type="match status" value="1"/>
</dbReference>
<comment type="subunit">
    <text evidence="3">UreD, UreF and UreG form a complex that acts as a GTP-hydrolysis-dependent molecular chaperone, activating the urease apoprotein by helping to assemble the nickel containing metallocenter of UreC. The UreE protein probably delivers the nickel.</text>
</comment>
<dbReference type="AlphaFoldDB" id="A0A6N4VJ35"/>
<evidence type="ECO:0000313" key="4">
    <source>
        <dbReference type="EMBL" id="BBX54158.1"/>
    </source>
</evidence>
<reference evidence="4 5" key="1">
    <citation type="journal article" date="2019" name="Emerg. Microbes Infect.">
        <title>Comprehensive subspecies identification of 175 nontuberculous mycobacteria species based on 7547 genomic profiles.</title>
        <authorList>
            <person name="Matsumoto Y."/>
            <person name="Kinjo T."/>
            <person name="Motooka D."/>
            <person name="Nabeya D."/>
            <person name="Jung N."/>
            <person name="Uechi K."/>
            <person name="Horii T."/>
            <person name="Iida T."/>
            <person name="Fujita J."/>
            <person name="Nakamura S."/>
        </authorList>
    </citation>
    <scope>NUCLEOTIDE SEQUENCE [LARGE SCALE GENOMIC DNA]</scope>
    <source>
        <strain evidence="4 5">JCM 12603</strain>
    </source>
</reference>
<dbReference type="HAMAP" id="MF_01385">
    <property type="entry name" value="UreF"/>
    <property type="match status" value="1"/>
</dbReference>
<dbReference type="EMBL" id="AP022570">
    <property type="protein sequence ID" value="BBX54158.1"/>
    <property type="molecule type" value="Genomic_DNA"/>
</dbReference>
<keyword evidence="1 3" id="KW-0996">Nickel insertion</keyword>
<sequence length="231" mass="24673">MTTVTDHGVALMAWMQLHDSAFPAGRLVHSHGLEEWLAQRPDVGPDEVSAAVIDYLAHSFAPLDATITAAAWRAADAPDVLRDLDDLIGSYKLFDNARHASQSTGAQLATMASQSGMVVPCRYLDGVLAGNHAGHCAVVEGAVQGRLGIPLHTAVAGSIRSMLASMLSSAVRLGRLGPMRSQQVQVRLAATVVDLAWDSCRRSPHDVWSTAPALEISGMCHEIRTMRQFAS</sequence>
<comment type="subcellular location">
    <subcellularLocation>
        <location evidence="3">Cytoplasm</location>
    </subcellularLocation>
</comment>
<evidence type="ECO:0000313" key="5">
    <source>
        <dbReference type="Proteomes" id="UP000466785"/>
    </source>
</evidence>
<dbReference type="Proteomes" id="UP000466785">
    <property type="component" value="Chromosome"/>
</dbReference>
<keyword evidence="3" id="KW-0963">Cytoplasm</keyword>
<gene>
    <name evidence="3" type="primary">ureF</name>
    <name evidence="4" type="ORF">MPOR_51840</name>
</gene>
<keyword evidence="2 3" id="KW-0143">Chaperone</keyword>
<dbReference type="KEGG" id="mpof:MPOR_51840"/>
<name>A0A6N4VJ35_9MYCO</name>
<protein>
    <recommendedName>
        <fullName evidence="3">Urease accessory protein UreF</fullName>
    </recommendedName>
</protein>
<dbReference type="InterPro" id="IPR002639">
    <property type="entry name" value="UreF"/>
</dbReference>
<dbReference type="GO" id="GO:0005737">
    <property type="term" value="C:cytoplasm"/>
    <property type="evidence" value="ECO:0007669"/>
    <property type="project" value="UniProtKB-SubCell"/>
</dbReference>
<comment type="function">
    <text evidence="3">Required for maturation of urease via the functional incorporation of the urease nickel metallocenter.</text>
</comment>
<dbReference type="Gene3D" id="1.10.4190.10">
    <property type="entry name" value="Urease accessory protein UreF"/>
    <property type="match status" value="1"/>
</dbReference>
<dbReference type="PIRSF" id="PIRSF009467">
    <property type="entry name" value="Ureas_acces_UreF"/>
    <property type="match status" value="1"/>
</dbReference>
<dbReference type="RefSeq" id="WP_163679058.1">
    <property type="nucleotide sequence ID" value="NZ_AP022570.1"/>
</dbReference>